<dbReference type="AlphaFoldDB" id="A0A9W8LUA6"/>
<dbReference type="GO" id="GO:0005975">
    <property type="term" value="P:carbohydrate metabolic process"/>
    <property type="evidence" value="ECO:0007669"/>
    <property type="project" value="UniProtKB-ARBA"/>
</dbReference>
<evidence type="ECO:0000256" key="4">
    <source>
        <dbReference type="ARBA" id="ARBA00022692"/>
    </source>
</evidence>
<dbReference type="PANTHER" id="PTHR13533:SF1">
    <property type="entry name" value="N-ACETYLNEURAMINATE 9-O-ACETYLTRANSFERASE"/>
    <property type="match status" value="1"/>
</dbReference>
<dbReference type="EMBL" id="JANBUO010000504">
    <property type="protein sequence ID" value="KAJ2803604.1"/>
    <property type="molecule type" value="Genomic_DNA"/>
</dbReference>
<evidence type="ECO:0000313" key="11">
    <source>
        <dbReference type="Proteomes" id="UP001140094"/>
    </source>
</evidence>
<dbReference type="GO" id="GO:0005794">
    <property type="term" value="C:Golgi apparatus"/>
    <property type="evidence" value="ECO:0007669"/>
    <property type="project" value="UniProtKB-ARBA"/>
</dbReference>
<organism evidence="10 11">
    <name type="scientific">Coemansia guatemalensis</name>
    <dbReference type="NCBI Taxonomy" id="2761395"/>
    <lineage>
        <taxon>Eukaryota</taxon>
        <taxon>Fungi</taxon>
        <taxon>Fungi incertae sedis</taxon>
        <taxon>Zoopagomycota</taxon>
        <taxon>Kickxellomycotina</taxon>
        <taxon>Kickxellomycetes</taxon>
        <taxon>Kickxellales</taxon>
        <taxon>Kickxellaceae</taxon>
        <taxon>Coemansia</taxon>
    </lineage>
</organism>
<dbReference type="Proteomes" id="UP001140094">
    <property type="component" value="Unassembled WGS sequence"/>
</dbReference>
<evidence type="ECO:0000256" key="1">
    <source>
        <dbReference type="ARBA" id="ARBA00004141"/>
    </source>
</evidence>
<feature type="transmembrane region" description="Helical" evidence="8">
    <location>
        <begin position="456"/>
        <end position="478"/>
    </location>
</feature>
<feature type="transmembrane region" description="Helical" evidence="8">
    <location>
        <begin position="381"/>
        <end position="402"/>
    </location>
</feature>
<evidence type="ECO:0000256" key="7">
    <source>
        <dbReference type="ARBA" id="ARBA00023180"/>
    </source>
</evidence>
<evidence type="ECO:0000313" key="10">
    <source>
        <dbReference type="EMBL" id="KAJ2803604.1"/>
    </source>
</evidence>
<feature type="transmembrane region" description="Helical" evidence="8">
    <location>
        <begin position="594"/>
        <end position="613"/>
    </location>
</feature>
<sequence>MLEALRDRVSLRSAATIALLVATVVGLARFTASSRTHNHCTALQQDGWWADAQALVWQPPGCTLKKYTREDVRTCFEYSETETISPGASKDREPKPSSKKSHAPYALFIGDSSVRNKFYALTRIIDPEFAERETADESKKHANIAFHWPEDFADGGALAAQFVWDPLLTSSTTVQVLAGAYNQTLQQPALLVAGSGAWYLRYGNTTGGVDAWRRAMYVVSQSIAASQRPQGWKIADHLYVAPVARVVPTQLNDARRETLTPEAVATMNGYMRAAQLPLFDAWDAMLVGQQQQTQDGIHYSAALEARAINVLLNRICNRATVSRDAPPFRTTCCFAYPAPRWPQISAFAAVLLVIPLLVAIKSRRLRDPTRSSQKPDWFVSCTPSVDVLWKIAQFGAVLLAMYVCDRTPLFDKIHKHFVAWVFVLLLLLAIAVPAALAWVLIVWLTMRVVPAANRRLRLLSLKIVISAAVVVAVNRLHLWPFALLLRLGIRWVPHEWEFRFGTDIFIVYVGMAVAAVVRLHGQQLQAHPRWPQLYRWAILCSVLALPGYFWFELTRPNKFVYNHWHPYISFIPILSFVVLRNATASLRARSSHAMAFAGRISLELFIAQYHLFLAADTKAVLVLLHPRLWFANLLLVSLVFVGMCQLLAATSAAICSWLMAPLATTEQNHADVIPMSEVPSDSRPAALDRLASDPPVAARTVNWAIATGATVVNSLAARWALGFGALLLLNDKYYN</sequence>
<keyword evidence="7" id="KW-0325">Glycoprotein</keyword>
<gene>
    <name evidence="10" type="ORF">H4R20_002821</name>
</gene>
<dbReference type="Pfam" id="PF07779">
    <property type="entry name" value="Cas1_AcylT"/>
    <property type="match status" value="1"/>
</dbReference>
<keyword evidence="6 8" id="KW-0472">Membrane</keyword>
<comment type="similarity">
    <text evidence="2">Belongs to the PC-esterase family. CASD1 subfamily.</text>
</comment>
<dbReference type="GO" id="GO:0016020">
    <property type="term" value="C:membrane"/>
    <property type="evidence" value="ECO:0007669"/>
    <property type="project" value="UniProtKB-SubCell"/>
</dbReference>
<keyword evidence="3" id="KW-0808">Transferase</keyword>
<evidence type="ECO:0000259" key="9">
    <source>
        <dbReference type="Pfam" id="PF07779"/>
    </source>
</evidence>
<dbReference type="PANTHER" id="PTHR13533">
    <property type="entry name" value="N-ACETYLNEURAMINATE 9-O-ACETYLTRANSFERASE"/>
    <property type="match status" value="1"/>
</dbReference>
<feature type="transmembrane region" description="Helical" evidence="8">
    <location>
        <begin position="563"/>
        <end position="582"/>
    </location>
</feature>
<evidence type="ECO:0000256" key="8">
    <source>
        <dbReference type="SAM" id="Phobius"/>
    </source>
</evidence>
<feature type="transmembrane region" description="Helical" evidence="8">
    <location>
        <begin position="417"/>
        <end position="444"/>
    </location>
</feature>
<evidence type="ECO:0000256" key="6">
    <source>
        <dbReference type="ARBA" id="ARBA00023136"/>
    </source>
</evidence>
<feature type="domain" description="Cas1p 10 TM acyl transferase" evidence="9">
    <location>
        <begin position="432"/>
        <end position="660"/>
    </location>
</feature>
<protein>
    <recommendedName>
        <fullName evidence="9">Cas1p 10 TM acyl transferase domain-containing protein</fullName>
    </recommendedName>
</protein>
<keyword evidence="4 8" id="KW-0812">Transmembrane</keyword>
<accession>A0A9W8LUA6</accession>
<dbReference type="OrthoDB" id="1932925at2759"/>
<name>A0A9W8LUA6_9FUNG</name>
<comment type="caution">
    <text evidence="10">The sequence shown here is derived from an EMBL/GenBank/DDBJ whole genome shotgun (WGS) entry which is preliminary data.</text>
</comment>
<proteinExistence type="inferred from homology"/>
<feature type="transmembrane region" description="Helical" evidence="8">
    <location>
        <begin position="533"/>
        <end position="551"/>
    </location>
</feature>
<feature type="transmembrane region" description="Helical" evidence="8">
    <location>
        <begin position="341"/>
        <end position="360"/>
    </location>
</feature>
<evidence type="ECO:0000256" key="3">
    <source>
        <dbReference type="ARBA" id="ARBA00022679"/>
    </source>
</evidence>
<comment type="subcellular location">
    <subcellularLocation>
        <location evidence="1">Membrane</location>
        <topology evidence="1">Multi-pass membrane protein</topology>
    </subcellularLocation>
</comment>
<dbReference type="InterPro" id="IPR012419">
    <property type="entry name" value="Cas1_AcylTrans_dom"/>
</dbReference>
<reference evidence="10" key="1">
    <citation type="submission" date="2022-07" db="EMBL/GenBank/DDBJ databases">
        <title>Phylogenomic reconstructions and comparative analyses of Kickxellomycotina fungi.</title>
        <authorList>
            <person name="Reynolds N.K."/>
            <person name="Stajich J.E."/>
            <person name="Barry K."/>
            <person name="Grigoriev I.V."/>
            <person name="Crous P."/>
            <person name="Smith M.E."/>
        </authorList>
    </citation>
    <scope>NUCLEOTIDE SEQUENCE</scope>
    <source>
        <strain evidence="10">NRRL 1565</strain>
    </source>
</reference>
<keyword evidence="11" id="KW-1185">Reference proteome</keyword>
<keyword evidence="5 8" id="KW-1133">Transmembrane helix</keyword>
<evidence type="ECO:0000256" key="2">
    <source>
        <dbReference type="ARBA" id="ARBA00010666"/>
    </source>
</evidence>
<feature type="transmembrane region" description="Helical" evidence="8">
    <location>
        <begin position="498"/>
        <end position="521"/>
    </location>
</feature>
<feature type="transmembrane region" description="Helical" evidence="8">
    <location>
        <begin position="633"/>
        <end position="659"/>
    </location>
</feature>
<evidence type="ECO:0000256" key="5">
    <source>
        <dbReference type="ARBA" id="ARBA00022989"/>
    </source>
</evidence>
<dbReference type="GO" id="GO:0016740">
    <property type="term" value="F:transferase activity"/>
    <property type="evidence" value="ECO:0007669"/>
    <property type="project" value="UniProtKB-KW"/>
</dbReference>